<reference evidence="11" key="1">
    <citation type="submission" date="2017-02" db="UniProtKB">
        <authorList>
            <consortium name="WormBaseParasite"/>
        </authorList>
    </citation>
    <scope>IDENTIFICATION</scope>
</reference>
<proteinExistence type="inferred from homology"/>
<dbReference type="EMBL" id="UXUI01008603">
    <property type="protein sequence ID" value="VDD91922.1"/>
    <property type="molecule type" value="Genomic_DNA"/>
</dbReference>
<dbReference type="OrthoDB" id="10255048at2759"/>
<evidence type="ECO:0000256" key="3">
    <source>
        <dbReference type="ARBA" id="ARBA00022490"/>
    </source>
</evidence>
<evidence type="ECO:0000256" key="6">
    <source>
        <dbReference type="SAM" id="Coils"/>
    </source>
</evidence>
<evidence type="ECO:0000313" key="10">
    <source>
        <dbReference type="Proteomes" id="UP000274131"/>
    </source>
</evidence>
<name>A0A0N4V9N4_ENTVE</name>
<keyword evidence="5" id="KW-0206">Cytoskeleton</keyword>
<dbReference type="GO" id="GO:0005856">
    <property type="term" value="C:cytoskeleton"/>
    <property type="evidence" value="ECO:0007669"/>
    <property type="project" value="UniProtKB-SubCell"/>
</dbReference>
<protein>
    <submittedName>
        <fullName evidence="11">TACC_C domain-containing protein</fullName>
    </submittedName>
</protein>
<organism evidence="11">
    <name type="scientific">Enterobius vermicularis</name>
    <name type="common">Human pinworm</name>
    <dbReference type="NCBI Taxonomy" id="51028"/>
    <lineage>
        <taxon>Eukaryota</taxon>
        <taxon>Metazoa</taxon>
        <taxon>Ecdysozoa</taxon>
        <taxon>Nematoda</taxon>
        <taxon>Chromadorea</taxon>
        <taxon>Rhabditida</taxon>
        <taxon>Spirurina</taxon>
        <taxon>Oxyuridomorpha</taxon>
        <taxon>Oxyuroidea</taxon>
        <taxon>Oxyuridae</taxon>
        <taxon>Enterobius</taxon>
    </lineage>
</organism>
<evidence type="ECO:0000256" key="7">
    <source>
        <dbReference type="SAM" id="MobiDB-lite"/>
    </source>
</evidence>
<keyword evidence="3" id="KW-0963">Cytoplasm</keyword>
<gene>
    <name evidence="9" type="ORF">EVEC_LOCUS6673</name>
</gene>
<keyword evidence="10" id="KW-1185">Reference proteome</keyword>
<evidence type="ECO:0000313" key="11">
    <source>
        <dbReference type="WBParaSite" id="EVEC_0000715201-mRNA-1"/>
    </source>
</evidence>
<comment type="subcellular location">
    <subcellularLocation>
        <location evidence="1">Cytoplasm</location>
        <location evidence="1">Cytoskeleton</location>
    </subcellularLocation>
</comment>
<evidence type="ECO:0000256" key="1">
    <source>
        <dbReference type="ARBA" id="ARBA00004245"/>
    </source>
</evidence>
<feature type="coiled-coil region" evidence="6">
    <location>
        <begin position="251"/>
        <end position="303"/>
    </location>
</feature>
<dbReference type="InterPro" id="IPR027267">
    <property type="entry name" value="AH/BAR_dom_sf"/>
</dbReference>
<reference evidence="9 10" key="2">
    <citation type="submission" date="2018-10" db="EMBL/GenBank/DDBJ databases">
        <authorList>
            <consortium name="Pathogen Informatics"/>
        </authorList>
    </citation>
    <scope>NUCLEOTIDE SEQUENCE [LARGE SCALE GENOMIC DNA]</scope>
</reference>
<dbReference type="STRING" id="51028.A0A0N4V9N4"/>
<comment type="similarity">
    <text evidence="2">Belongs to the TACC family.</text>
</comment>
<evidence type="ECO:0000313" key="9">
    <source>
        <dbReference type="EMBL" id="VDD91922.1"/>
    </source>
</evidence>
<evidence type="ECO:0000256" key="2">
    <source>
        <dbReference type="ARBA" id="ARBA00009423"/>
    </source>
</evidence>
<dbReference type="Pfam" id="PF05010">
    <property type="entry name" value="TACC_C"/>
    <property type="match status" value="1"/>
</dbReference>
<dbReference type="InterPro" id="IPR007707">
    <property type="entry name" value="TACC_C"/>
</dbReference>
<evidence type="ECO:0000256" key="5">
    <source>
        <dbReference type="ARBA" id="ARBA00023212"/>
    </source>
</evidence>
<keyword evidence="4 6" id="KW-0175">Coiled coil</keyword>
<feature type="region of interest" description="Disordered" evidence="7">
    <location>
        <begin position="189"/>
        <end position="210"/>
    </location>
</feature>
<evidence type="ECO:0000259" key="8">
    <source>
        <dbReference type="Pfam" id="PF05010"/>
    </source>
</evidence>
<dbReference type="AlphaFoldDB" id="A0A0N4V9N4"/>
<dbReference type="Proteomes" id="UP000274131">
    <property type="component" value="Unassembled WGS sequence"/>
</dbReference>
<dbReference type="SUPFAM" id="SSF103657">
    <property type="entry name" value="BAR/IMD domain-like"/>
    <property type="match status" value="1"/>
</dbReference>
<feature type="domain" description="Transforming acidic coiled-coil-containing protein C-terminal" evidence="8">
    <location>
        <begin position="210"/>
        <end position="332"/>
    </location>
</feature>
<dbReference type="WBParaSite" id="EVEC_0000715201-mRNA-1">
    <property type="protein sequence ID" value="EVEC_0000715201-mRNA-1"/>
    <property type="gene ID" value="EVEC_0000715201"/>
</dbReference>
<sequence>MVFELFRIDSKTITRPKRPVGVSLPEINQPGVAPNDVSNGVQPVAVVVPSVPTPVQRIESTPVRKVEQIPLKGPNDLGLRENIKKNESKQPGQRPRQKTMVVQSQLSLEIENAFKEAKEKLGDEAVAEVQRRIQSLVSIKEREWLAKQEKLMEQLDSWEHKAVERNVIVYKYSQLVKDLVDGIKLTSAKNAPSQTHPAKGLLGRPGPERTVSPDEIALLRKERDQLAEDVISWETSYDELYKRYEKLRQASIEFKQTAEETKAAYEKLQEQYDEAKKKFEILKTEAENEINRANLEMERQEELRESDSLALRLKVKRLEAKNTALTTSLDAKGLDCLRYYELLNPRNY</sequence>
<evidence type="ECO:0000256" key="4">
    <source>
        <dbReference type="ARBA" id="ARBA00023054"/>
    </source>
</evidence>
<accession>A0A0N4V9N4</accession>